<proteinExistence type="predicted"/>
<keyword evidence="1" id="KW-0472">Membrane</keyword>
<evidence type="ECO:0008006" key="4">
    <source>
        <dbReference type="Google" id="ProtNLM"/>
    </source>
</evidence>
<gene>
    <name evidence="2" type="ORF">RHSP_79356</name>
</gene>
<organism evidence="2 3">
    <name type="scientific">Rhizobium freirei PRF 81</name>
    <dbReference type="NCBI Taxonomy" id="363754"/>
    <lineage>
        <taxon>Bacteria</taxon>
        <taxon>Pseudomonadati</taxon>
        <taxon>Pseudomonadota</taxon>
        <taxon>Alphaproteobacteria</taxon>
        <taxon>Hyphomicrobiales</taxon>
        <taxon>Rhizobiaceae</taxon>
        <taxon>Rhizobium/Agrobacterium group</taxon>
        <taxon>Rhizobium</taxon>
    </lineage>
</organism>
<evidence type="ECO:0000256" key="1">
    <source>
        <dbReference type="SAM" id="Phobius"/>
    </source>
</evidence>
<feature type="transmembrane region" description="Helical" evidence="1">
    <location>
        <begin position="37"/>
        <end position="61"/>
    </location>
</feature>
<reference evidence="2 3" key="1">
    <citation type="journal article" date="2012" name="BMC Genomics">
        <title>Genomic basis of broad host range and environmental adaptability of Rhizobium tropici CIAT 899 and Rhizobium sp. PRF 81 which are used in inoculants for common bean (Phaseolus vulgaris L.).</title>
        <authorList>
            <person name="Ormeno-Orrillo E."/>
            <person name="Menna P."/>
            <person name="Almeida L.G."/>
            <person name="Ollero F.J."/>
            <person name="Nicolas M.F."/>
            <person name="Pains Rodrigues E."/>
            <person name="Shigueyoshi Nakatani A."/>
            <person name="Silva Batista J.S."/>
            <person name="Oliveira Chueire L.M."/>
            <person name="Souza R.C."/>
            <person name="Ribeiro Vasconcelos A.T."/>
            <person name="Megias M."/>
            <person name="Hungria M."/>
            <person name="Martinez-Romero E."/>
        </authorList>
    </citation>
    <scope>NUCLEOTIDE SEQUENCE [LARGE SCALE GENOMIC DNA]</scope>
    <source>
        <strain evidence="2 3">PRF 81</strain>
    </source>
</reference>
<name>N6V5T9_9HYPH</name>
<dbReference type="OrthoDB" id="8393653at2"/>
<evidence type="ECO:0000313" key="3">
    <source>
        <dbReference type="Proteomes" id="UP000012429"/>
    </source>
</evidence>
<comment type="caution">
    <text evidence="2">The sequence shown here is derived from an EMBL/GenBank/DDBJ whole genome shotgun (WGS) entry which is preliminary data.</text>
</comment>
<feature type="transmembrane region" description="Helical" evidence="1">
    <location>
        <begin position="7"/>
        <end position="22"/>
    </location>
</feature>
<accession>N6V5T9</accession>
<sequence>MTARTSMAFIIVFFFCGIFYFSEDYFAQSIGNIIDEWIFYILLIPFFCSFIFGIASAMITLSVRNSKNDKADIEYCRANPIIWFLVWREIREEIDRG</sequence>
<dbReference type="AlphaFoldDB" id="N6V5T9"/>
<keyword evidence="3" id="KW-1185">Reference proteome</keyword>
<keyword evidence="1" id="KW-0812">Transmembrane</keyword>
<dbReference type="Proteomes" id="UP000012429">
    <property type="component" value="Unassembled WGS sequence"/>
</dbReference>
<keyword evidence="1" id="KW-1133">Transmembrane helix</keyword>
<dbReference type="RefSeq" id="WP_004120592.1">
    <property type="nucleotide sequence ID" value="NZ_AQHN01000069.1"/>
</dbReference>
<protein>
    <recommendedName>
        <fullName evidence="4">Transmembrane protein</fullName>
    </recommendedName>
</protein>
<dbReference type="EMBL" id="AQHN01000069">
    <property type="protein sequence ID" value="ENN86427.1"/>
    <property type="molecule type" value="Genomic_DNA"/>
</dbReference>
<evidence type="ECO:0000313" key="2">
    <source>
        <dbReference type="EMBL" id="ENN86427.1"/>
    </source>
</evidence>